<sequence length="186" mass="21538">MFWLKLIWEYHGCIVYTSEIKSSPVISELNAGTMVPLPWLKKFMICLPKTNRIITRAQVSVVDRIFSLHKYKKFEDQICEWKLTSDRINHFPSSILRNRDALSPLGAVIQDEEACFLAGFAKHKYQHKSVCLPDLEVIHDIFALCREVGLLNFSFIRRSGNRVAYELLKMGSFVEDIDVSFEEPPL</sequence>
<evidence type="ECO:0008006" key="3">
    <source>
        <dbReference type="Google" id="ProtNLM"/>
    </source>
</evidence>
<dbReference type="AlphaFoldDB" id="A0A5J4ZEA7"/>
<dbReference type="EMBL" id="CM018052">
    <property type="protein sequence ID" value="KAA8515641.1"/>
    <property type="molecule type" value="Genomic_DNA"/>
</dbReference>
<evidence type="ECO:0000313" key="2">
    <source>
        <dbReference type="Proteomes" id="UP000325577"/>
    </source>
</evidence>
<keyword evidence="2" id="KW-1185">Reference proteome</keyword>
<evidence type="ECO:0000313" key="1">
    <source>
        <dbReference type="EMBL" id="KAA8515641.1"/>
    </source>
</evidence>
<protein>
    <recommendedName>
        <fullName evidence="3">RNase H type-1 domain-containing protein</fullName>
    </recommendedName>
</protein>
<organism evidence="1 2">
    <name type="scientific">Nyssa sinensis</name>
    <dbReference type="NCBI Taxonomy" id="561372"/>
    <lineage>
        <taxon>Eukaryota</taxon>
        <taxon>Viridiplantae</taxon>
        <taxon>Streptophyta</taxon>
        <taxon>Embryophyta</taxon>
        <taxon>Tracheophyta</taxon>
        <taxon>Spermatophyta</taxon>
        <taxon>Magnoliopsida</taxon>
        <taxon>eudicotyledons</taxon>
        <taxon>Gunneridae</taxon>
        <taxon>Pentapetalae</taxon>
        <taxon>asterids</taxon>
        <taxon>Cornales</taxon>
        <taxon>Nyssaceae</taxon>
        <taxon>Nyssa</taxon>
    </lineage>
</organism>
<dbReference type="Proteomes" id="UP000325577">
    <property type="component" value="Linkage Group LG9"/>
</dbReference>
<name>A0A5J4ZEA7_9ASTE</name>
<reference evidence="1 2" key="1">
    <citation type="submission" date="2019-09" db="EMBL/GenBank/DDBJ databases">
        <title>A chromosome-level genome assembly of the Chinese tupelo Nyssa sinensis.</title>
        <authorList>
            <person name="Yang X."/>
            <person name="Kang M."/>
            <person name="Yang Y."/>
            <person name="Xiong H."/>
            <person name="Wang M."/>
            <person name="Zhang Z."/>
            <person name="Wang Z."/>
            <person name="Wu H."/>
            <person name="Ma T."/>
            <person name="Liu J."/>
            <person name="Xi Z."/>
        </authorList>
    </citation>
    <scope>NUCLEOTIDE SEQUENCE [LARGE SCALE GENOMIC DNA]</scope>
    <source>
        <strain evidence="1">J267</strain>
        <tissue evidence="1">Leaf</tissue>
    </source>
</reference>
<proteinExistence type="predicted"/>
<accession>A0A5J4ZEA7</accession>
<gene>
    <name evidence="1" type="ORF">F0562_018748</name>
</gene>